<comment type="similarity">
    <text evidence="1">Belongs to the bacterial two-domain DSD family.</text>
</comment>
<feature type="binding site" evidence="1">
    <location>
        <position position="521"/>
    </location>
    <ligand>
        <name>Mg(2+)</name>
        <dbReference type="ChEBI" id="CHEBI:18420"/>
    </ligand>
</feature>
<keyword evidence="4" id="KW-1185">Reference proteome</keyword>
<dbReference type="PROSITE" id="PS51819">
    <property type="entry name" value="VOC"/>
    <property type="match status" value="2"/>
</dbReference>
<dbReference type="EC" id="4.2.1.118" evidence="1"/>
<dbReference type="SUPFAM" id="SSF54593">
    <property type="entry name" value="Glyoxalase/Bleomycin resistance protein/Dihydroxybiphenyl dioxygenase"/>
    <property type="match status" value="1"/>
</dbReference>
<evidence type="ECO:0000256" key="1">
    <source>
        <dbReference type="HAMAP-Rule" id="MF_02238"/>
    </source>
</evidence>
<dbReference type="Pfam" id="PF14696">
    <property type="entry name" value="Glyoxalase_5"/>
    <property type="match status" value="1"/>
</dbReference>
<name>A0A5B2TKS2_9PROT</name>
<evidence type="ECO:0000313" key="3">
    <source>
        <dbReference type="EMBL" id="KAA2214518.1"/>
    </source>
</evidence>
<dbReference type="InterPro" id="IPR050312">
    <property type="entry name" value="IolE/XylAMocC-like"/>
</dbReference>
<dbReference type="GO" id="GO:0016853">
    <property type="term" value="F:isomerase activity"/>
    <property type="evidence" value="ECO:0007669"/>
    <property type="project" value="UniProtKB-KW"/>
</dbReference>
<dbReference type="Gene3D" id="3.10.180.10">
    <property type="entry name" value="2,3-Dihydroxybiphenyl 1,2-Dioxygenase, domain 1"/>
    <property type="match status" value="2"/>
</dbReference>
<dbReference type="Pfam" id="PF01261">
    <property type="entry name" value="AP_endonuc_2"/>
    <property type="match status" value="1"/>
</dbReference>
<keyword evidence="3" id="KW-0413">Isomerase</keyword>
<comment type="pathway">
    <text evidence="1">Aromatic compound metabolism; 3,4-dihydroxybenzoate biosynthesis.</text>
</comment>
<dbReference type="HAMAP" id="MF_02238">
    <property type="entry name" value="DSD"/>
    <property type="match status" value="1"/>
</dbReference>
<organism evidence="3 4">
    <name type="scientific">Teichococcus oryzae</name>
    <dbReference type="NCBI Taxonomy" id="1608942"/>
    <lineage>
        <taxon>Bacteria</taxon>
        <taxon>Pseudomonadati</taxon>
        <taxon>Pseudomonadota</taxon>
        <taxon>Alphaproteobacteria</taxon>
        <taxon>Acetobacterales</taxon>
        <taxon>Roseomonadaceae</taxon>
        <taxon>Roseomonas</taxon>
    </lineage>
</organism>
<comment type="catalytic activity">
    <reaction evidence="1">
        <text>3-dehydroshikimate = 3,4-dihydroxybenzoate + H2O</text>
        <dbReference type="Rhea" id="RHEA:24848"/>
        <dbReference type="ChEBI" id="CHEBI:15377"/>
        <dbReference type="ChEBI" id="CHEBI:16630"/>
        <dbReference type="ChEBI" id="CHEBI:36241"/>
        <dbReference type="EC" id="4.2.1.118"/>
    </reaction>
</comment>
<keyword evidence="1" id="KW-0479">Metal-binding</keyword>
<comment type="cofactor">
    <cofactor evidence="1">
        <name>a divalent metal cation</name>
        <dbReference type="ChEBI" id="CHEBI:60240"/>
    </cofactor>
</comment>
<dbReference type="InterPro" id="IPR004360">
    <property type="entry name" value="Glyas_Fos-R_dOase_dom"/>
</dbReference>
<dbReference type="InterPro" id="IPR029068">
    <property type="entry name" value="Glyas_Bleomycin-R_OHBP_Dase"/>
</dbReference>
<evidence type="ECO:0000259" key="2">
    <source>
        <dbReference type="PROSITE" id="PS51819"/>
    </source>
</evidence>
<comment type="function">
    <text evidence="1">Catalyzes the conversion of 3-dehydroshikimate to protocatechuate (3,4-dihydroxybenzoate), a common intermediate of quinate and shikimate degradation pathways.</text>
</comment>
<sequence length="631" mass="68084">MPGHHSRSIATVCLSGELTDKLEAAANIGFDGVEIFENDLLTFNGSPADVRRMAADLGLAITIFQPFRDFEAMPEPQRRRNLDRAERKFDVMQALGTDLVLVCSNVQEACIGDPARAAADLRDMAERAAQRGLRVGYEALAWGRHTRRWREAWDIVQRADHPALGLIVDSFHTLALKDDPSGLAELPGERIFFVQLADAPLYDMDVLQWSRHYRNFPGQGQLPVTGFLRAVLASGYSGPLSLEIFNDEFRAAPVRQTARDGLRSLILAEAGAAAPSAPGTVPATPLPPVPRLSGIEFLEFAVNEAAGRQLGDFLGGLGFQLAGRHRSKAVELYRQGQVNLVLNSEPDSAAASHFEMHGPSVCAMGLAVDDAAAAARRAEALLCASWNEKRGVSERLLPALRAPNGALVLLVENQPGRPTLWDDDFHLLPAAPPAGPPLLGIDHVTQALAPGQMDGFVLFYRGVFGLEPEPQLDLPDPQGLVHSRAMVNAGGTVRLPLNTSEARETATGRFISAAAGAGVHHIAFLVEDAAASAAALAGSGAPLLPIPGNYYDDLSARFALEDAELEALRRLNLLYDQDAEGGSFRHAYTTSFANRFFFEVVQRRGGYRQFGANNAAVRMAAQARFEAGRRG</sequence>
<keyword evidence="3" id="KW-0670">Pyruvate</keyword>
<dbReference type="PANTHER" id="PTHR12110:SF21">
    <property type="entry name" value="XYLOSE ISOMERASE-LIKE TIM BARREL DOMAIN-CONTAINING PROTEIN"/>
    <property type="match status" value="1"/>
</dbReference>
<dbReference type="GO" id="GO:0046565">
    <property type="term" value="F:3-dehydroshikimate dehydratase activity"/>
    <property type="evidence" value="ECO:0007669"/>
    <property type="project" value="UniProtKB-UniRule"/>
</dbReference>
<dbReference type="SUPFAM" id="SSF51658">
    <property type="entry name" value="Xylose isomerase-like"/>
    <property type="match status" value="1"/>
</dbReference>
<dbReference type="InterPro" id="IPR037523">
    <property type="entry name" value="VOC_core"/>
</dbReference>
<feature type="domain" description="VOC" evidence="2">
    <location>
        <begin position="291"/>
        <end position="413"/>
    </location>
</feature>
<evidence type="ECO:0000313" key="4">
    <source>
        <dbReference type="Proteomes" id="UP000322110"/>
    </source>
</evidence>
<dbReference type="PANTHER" id="PTHR12110">
    <property type="entry name" value="HYDROXYPYRUVATE ISOMERASE"/>
    <property type="match status" value="1"/>
</dbReference>
<protein>
    <recommendedName>
        <fullName evidence="1">3-dehydroshikimate dehydratase</fullName>
        <shortName evidence="1">DSD</shortName>
        <ecNumber evidence="1">4.2.1.118</ecNumber>
    </recommendedName>
</protein>
<gene>
    <name evidence="3" type="ORF">F0Q34_02040</name>
</gene>
<comment type="caution">
    <text evidence="3">The sequence shown here is derived from an EMBL/GenBank/DDBJ whole genome shotgun (WGS) entry which is preliminary data.</text>
</comment>
<keyword evidence="1" id="KW-0456">Lyase</keyword>
<feature type="binding site" evidence="1">
    <location>
        <position position="599"/>
    </location>
    <ligand>
        <name>Mg(2+)</name>
        <dbReference type="ChEBI" id="CHEBI:18420"/>
    </ligand>
</feature>
<dbReference type="RefSeq" id="WP_149810454.1">
    <property type="nucleotide sequence ID" value="NZ_VUKA01000001.1"/>
</dbReference>
<dbReference type="GO" id="GO:0046872">
    <property type="term" value="F:metal ion binding"/>
    <property type="evidence" value="ECO:0007669"/>
    <property type="project" value="UniProtKB-UniRule"/>
</dbReference>
<dbReference type="InterPro" id="IPR036237">
    <property type="entry name" value="Xyl_isomerase-like_sf"/>
</dbReference>
<dbReference type="InterPro" id="IPR043700">
    <property type="entry name" value="DSD"/>
</dbReference>
<dbReference type="EMBL" id="VUKA01000001">
    <property type="protein sequence ID" value="KAA2214518.1"/>
    <property type="molecule type" value="Genomic_DNA"/>
</dbReference>
<proteinExistence type="inferred from homology"/>
<dbReference type="GO" id="GO:0046279">
    <property type="term" value="P:3,4-dihydroxybenzoate biosynthetic process"/>
    <property type="evidence" value="ECO:0007669"/>
    <property type="project" value="UniProtKB-UniRule"/>
</dbReference>
<feature type="binding site" evidence="1">
    <location>
        <position position="138"/>
    </location>
    <ligand>
        <name>a divalent metal cation</name>
        <dbReference type="ChEBI" id="CHEBI:60240"/>
        <note>catalytic</note>
    </ligand>
</feature>
<feature type="binding site" evidence="1">
    <location>
        <position position="195"/>
    </location>
    <ligand>
        <name>a divalent metal cation</name>
        <dbReference type="ChEBI" id="CHEBI:60240"/>
        <note>catalytic</note>
    </ligand>
</feature>
<dbReference type="Proteomes" id="UP000322110">
    <property type="component" value="Unassembled WGS sequence"/>
</dbReference>
<dbReference type="UniPathway" id="UPA00088"/>
<reference evidence="3 4" key="1">
    <citation type="journal article" date="2015" name="Int. J. Syst. Evol. Microbiol.">
        <title>Roseomonas oryzae sp. nov., isolated from paddy rhizosphere soil.</title>
        <authorList>
            <person name="Ramaprasad E.V."/>
            <person name="Sasikala Ch."/>
            <person name="Ramana Ch.V."/>
        </authorList>
    </citation>
    <scope>NUCLEOTIDE SEQUENCE [LARGE SCALE GENOMIC DNA]</scope>
    <source>
        <strain evidence="3 4">KCTC 42542</strain>
    </source>
</reference>
<feature type="binding site" evidence="1">
    <location>
        <position position="443"/>
    </location>
    <ligand>
        <name>Mg(2+)</name>
        <dbReference type="ChEBI" id="CHEBI:18420"/>
    </ligand>
</feature>
<dbReference type="InterPro" id="IPR013022">
    <property type="entry name" value="Xyl_isomerase-like_TIM-brl"/>
</dbReference>
<dbReference type="OrthoDB" id="9780241at2"/>
<feature type="binding site" evidence="1">
    <location>
        <position position="243"/>
    </location>
    <ligand>
        <name>a divalent metal cation</name>
        <dbReference type="ChEBI" id="CHEBI:60240"/>
        <note>catalytic</note>
    </ligand>
</feature>
<dbReference type="Pfam" id="PF00903">
    <property type="entry name" value="Glyoxalase"/>
    <property type="match status" value="1"/>
</dbReference>
<feature type="binding site" evidence="1">
    <location>
        <position position="169"/>
    </location>
    <ligand>
        <name>a divalent metal cation</name>
        <dbReference type="ChEBI" id="CHEBI:60240"/>
        <note>catalytic</note>
    </ligand>
</feature>
<dbReference type="Gene3D" id="3.20.20.150">
    <property type="entry name" value="Divalent-metal-dependent TIM barrel enzymes"/>
    <property type="match status" value="1"/>
</dbReference>
<accession>A0A5B2TKS2</accession>
<dbReference type="AlphaFoldDB" id="A0A5B2TKS2"/>
<feature type="domain" description="VOC" evidence="2">
    <location>
        <begin position="440"/>
        <end position="576"/>
    </location>
</feature>